<accession>A0AAV9FDS4</accession>
<evidence type="ECO:0000256" key="1">
    <source>
        <dbReference type="SAM" id="MobiDB-lite"/>
    </source>
</evidence>
<evidence type="ECO:0000313" key="2">
    <source>
        <dbReference type="EMBL" id="KAK1323731.1"/>
    </source>
</evidence>
<name>A0AAV9FDS4_ACOCL</name>
<proteinExistence type="predicted"/>
<evidence type="ECO:0000313" key="3">
    <source>
        <dbReference type="Proteomes" id="UP001180020"/>
    </source>
</evidence>
<feature type="region of interest" description="Disordered" evidence="1">
    <location>
        <begin position="1"/>
        <end position="43"/>
    </location>
</feature>
<protein>
    <submittedName>
        <fullName evidence="2">Uncharacterized protein</fullName>
    </submittedName>
</protein>
<dbReference type="EMBL" id="JAUJYO010000002">
    <property type="protein sequence ID" value="KAK1323731.1"/>
    <property type="molecule type" value="Genomic_DNA"/>
</dbReference>
<reference evidence="2" key="1">
    <citation type="journal article" date="2023" name="Nat. Commun.">
        <title>Diploid and tetraploid genomes of Acorus and the evolution of monocots.</title>
        <authorList>
            <person name="Ma L."/>
            <person name="Liu K.W."/>
            <person name="Li Z."/>
            <person name="Hsiao Y.Y."/>
            <person name="Qi Y."/>
            <person name="Fu T."/>
            <person name="Tang G.D."/>
            <person name="Zhang D."/>
            <person name="Sun W.H."/>
            <person name="Liu D.K."/>
            <person name="Li Y."/>
            <person name="Chen G.Z."/>
            <person name="Liu X.D."/>
            <person name="Liao X.Y."/>
            <person name="Jiang Y.T."/>
            <person name="Yu X."/>
            <person name="Hao Y."/>
            <person name="Huang J."/>
            <person name="Zhao X.W."/>
            <person name="Ke S."/>
            <person name="Chen Y.Y."/>
            <person name="Wu W.L."/>
            <person name="Hsu J.L."/>
            <person name="Lin Y.F."/>
            <person name="Huang M.D."/>
            <person name="Li C.Y."/>
            <person name="Huang L."/>
            <person name="Wang Z.W."/>
            <person name="Zhao X."/>
            <person name="Zhong W.Y."/>
            <person name="Peng D.H."/>
            <person name="Ahmad S."/>
            <person name="Lan S."/>
            <person name="Zhang J.S."/>
            <person name="Tsai W.C."/>
            <person name="Van de Peer Y."/>
            <person name="Liu Z.J."/>
        </authorList>
    </citation>
    <scope>NUCLEOTIDE SEQUENCE</scope>
    <source>
        <strain evidence="2">CP</strain>
    </source>
</reference>
<feature type="compositionally biased region" description="Pro residues" evidence="1">
    <location>
        <begin position="23"/>
        <end position="40"/>
    </location>
</feature>
<gene>
    <name evidence="2" type="ORF">QJS10_CPA02g01415</name>
</gene>
<dbReference type="AlphaFoldDB" id="A0AAV9FDS4"/>
<reference evidence="2" key="2">
    <citation type="submission" date="2023-06" db="EMBL/GenBank/DDBJ databases">
        <authorList>
            <person name="Ma L."/>
            <person name="Liu K.-W."/>
            <person name="Li Z."/>
            <person name="Hsiao Y.-Y."/>
            <person name="Qi Y."/>
            <person name="Fu T."/>
            <person name="Tang G."/>
            <person name="Zhang D."/>
            <person name="Sun W.-H."/>
            <person name="Liu D.-K."/>
            <person name="Li Y."/>
            <person name="Chen G.-Z."/>
            <person name="Liu X.-D."/>
            <person name="Liao X.-Y."/>
            <person name="Jiang Y.-T."/>
            <person name="Yu X."/>
            <person name="Hao Y."/>
            <person name="Huang J."/>
            <person name="Zhao X.-W."/>
            <person name="Ke S."/>
            <person name="Chen Y.-Y."/>
            <person name="Wu W.-L."/>
            <person name="Hsu J.-L."/>
            <person name="Lin Y.-F."/>
            <person name="Huang M.-D."/>
            <person name="Li C.-Y."/>
            <person name="Huang L."/>
            <person name="Wang Z.-W."/>
            <person name="Zhao X."/>
            <person name="Zhong W.-Y."/>
            <person name="Peng D.-H."/>
            <person name="Ahmad S."/>
            <person name="Lan S."/>
            <person name="Zhang J.-S."/>
            <person name="Tsai W.-C."/>
            <person name="Van De Peer Y."/>
            <person name="Liu Z.-J."/>
        </authorList>
    </citation>
    <scope>NUCLEOTIDE SEQUENCE</scope>
    <source>
        <strain evidence="2">CP</strain>
        <tissue evidence="2">Leaves</tissue>
    </source>
</reference>
<organism evidence="2 3">
    <name type="scientific">Acorus calamus</name>
    <name type="common">Sweet flag</name>
    <dbReference type="NCBI Taxonomy" id="4465"/>
    <lineage>
        <taxon>Eukaryota</taxon>
        <taxon>Viridiplantae</taxon>
        <taxon>Streptophyta</taxon>
        <taxon>Embryophyta</taxon>
        <taxon>Tracheophyta</taxon>
        <taxon>Spermatophyta</taxon>
        <taxon>Magnoliopsida</taxon>
        <taxon>Liliopsida</taxon>
        <taxon>Acoraceae</taxon>
        <taxon>Acorus</taxon>
    </lineage>
</organism>
<dbReference type="Proteomes" id="UP001180020">
    <property type="component" value="Unassembled WGS sequence"/>
</dbReference>
<sequence length="124" mass="13142">MRPPFGAHSTPLGATLRAHSEPPRSPLQPPLGPPRSPPASPFGAPCDPLLSFLKMAATMRVTPSLFLQSSVSYCLPLSQETKNPWKLESGFCRPAGGFAIIDPESLPSNTTAFSAALWSSLIGK</sequence>
<keyword evidence="3" id="KW-1185">Reference proteome</keyword>
<comment type="caution">
    <text evidence="2">The sequence shown here is derived from an EMBL/GenBank/DDBJ whole genome shotgun (WGS) entry which is preliminary data.</text>
</comment>